<comment type="caution">
    <text evidence="2">The sequence shown here is derived from an EMBL/GenBank/DDBJ whole genome shotgun (WGS) entry which is preliminary data.</text>
</comment>
<feature type="region of interest" description="Disordered" evidence="1">
    <location>
        <begin position="19"/>
        <end position="50"/>
    </location>
</feature>
<sequence>MAYKGREIIDVFAKLDKKERKRREEEVQAKEDKDKAPKKKSLDWKSLSRK</sequence>
<organism evidence="2">
    <name type="scientific">marine sediment metagenome</name>
    <dbReference type="NCBI Taxonomy" id="412755"/>
    <lineage>
        <taxon>unclassified sequences</taxon>
        <taxon>metagenomes</taxon>
        <taxon>ecological metagenomes</taxon>
    </lineage>
</organism>
<dbReference type="AlphaFoldDB" id="A0A0F9AE54"/>
<reference evidence="2" key="1">
    <citation type="journal article" date="2015" name="Nature">
        <title>Complex archaea that bridge the gap between prokaryotes and eukaryotes.</title>
        <authorList>
            <person name="Spang A."/>
            <person name="Saw J.H."/>
            <person name="Jorgensen S.L."/>
            <person name="Zaremba-Niedzwiedzka K."/>
            <person name="Martijn J."/>
            <person name="Lind A.E."/>
            <person name="van Eijk R."/>
            <person name="Schleper C."/>
            <person name="Guy L."/>
            <person name="Ettema T.J."/>
        </authorList>
    </citation>
    <scope>NUCLEOTIDE SEQUENCE</scope>
</reference>
<protein>
    <submittedName>
        <fullName evidence="2">Uncharacterized protein</fullName>
    </submittedName>
</protein>
<dbReference type="EMBL" id="LAZR01055265">
    <property type="protein sequence ID" value="KKK76764.1"/>
    <property type="molecule type" value="Genomic_DNA"/>
</dbReference>
<proteinExistence type="predicted"/>
<feature type="compositionally biased region" description="Basic and acidic residues" evidence="1">
    <location>
        <begin position="19"/>
        <end position="43"/>
    </location>
</feature>
<gene>
    <name evidence="2" type="ORF">LCGC14_2860360</name>
</gene>
<name>A0A0F9AE54_9ZZZZ</name>
<evidence type="ECO:0000256" key="1">
    <source>
        <dbReference type="SAM" id="MobiDB-lite"/>
    </source>
</evidence>
<evidence type="ECO:0000313" key="2">
    <source>
        <dbReference type="EMBL" id="KKK76764.1"/>
    </source>
</evidence>
<accession>A0A0F9AE54</accession>